<feature type="compositionally biased region" description="Polar residues" evidence="1">
    <location>
        <begin position="31"/>
        <end position="40"/>
    </location>
</feature>
<feature type="compositionally biased region" description="Polar residues" evidence="1">
    <location>
        <begin position="113"/>
        <end position="132"/>
    </location>
</feature>
<evidence type="ECO:0000256" key="1">
    <source>
        <dbReference type="SAM" id="MobiDB-lite"/>
    </source>
</evidence>
<proteinExistence type="predicted"/>
<gene>
    <name evidence="3" type="ORF">LTR97_012402</name>
</gene>
<feature type="region of interest" description="Disordered" evidence="1">
    <location>
        <begin position="303"/>
        <end position="322"/>
    </location>
</feature>
<dbReference type="EMBL" id="JAVRQU010000026">
    <property type="protein sequence ID" value="KAK5690214.1"/>
    <property type="molecule type" value="Genomic_DNA"/>
</dbReference>
<dbReference type="Pfam" id="PF13921">
    <property type="entry name" value="Myb_DNA-bind_6"/>
    <property type="match status" value="1"/>
</dbReference>
<feature type="compositionally biased region" description="Polar residues" evidence="1">
    <location>
        <begin position="66"/>
        <end position="87"/>
    </location>
</feature>
<feature type="domain" description="Myb-like" evidence="2">
    <location>
        <begin position="182"/>
        <end position="230"/>
    </location>
</feature>
<comment type="caution">
    <text evidence="3">The sequence shown here is derived from an EMBL/GenBank/DDBJ whole genome shotgun (WGS) entry which is preliminary data.</text>
</comment>
<feature type="compositionally biased region" description="Basic and acidic residues" evidence="1">
    <location>
        <begin position="312"/>
        <end position="322"/>
    </location>
</feature>
<dbReference type="InterPro" id="IPR001005">
    <property type="entry name" value="SANT/Myb"/>
</dbReference>
<feature type="compositionally biased region" description="Polar residues" evidence="1">
    <location>
        <begin position="147"/>
        <end position="157"/>
    </location>
</feature>
<dbReference type="InterPro" id="IPR009057">
    <property type="entry name" value="Homeodomain-like_sf"/>
</dbReference>
<evidence type="ECO:0000313" key="4">
    <source>
        <dbReference type="Proteomes" id="UP001310594"/>
    </source>
</evidence>
<organism evidence="3 4">
    <name type="scientific">Elasticomyces elasticus</name>
    <dbReference type="NCBI Taxonomy" id="574655"/>
    <lineage>
        <taxon>Eukaryota</taxon>
        <taxon>Fungi</taxon>
        <taxon>Dikarya</taxon>
        <taxon>Ascomycota</taxon>
        <taxon>Pezizomycotina</taxon>
        <taxon>Dothideomycetes</taxon>
        <taxon>Dothideomycetidae</taxon>
        <taxon>Mycosphaerellales</taxon>
        <taxon>Teratosphaeriaceae</taxon>
        <taxon>Elasticomyces</taxon>
    </lineage>
</organism>
<sequence length="353" mass="38812">MAPVLPSQVTAPEPSYTLGQPQIPPPHVQRAMSTVSSSHYGTPRESPELLRYQPTASAVRKRSHQSDYSYDYQATQHMQTHSGSASQVPVELTPHGHHAQLPSGTAAYYVPSQRASPQQEYPQQSFHPMQPQTHHHHRLPNQPPPTKSQRTGESSSVADEHGPPSMVGQAGMPTPAPKPKGPKLKFTAEDDVLLVELKETKDLTWKQISDFFPGRSSGTLQVRYCTKLKAKTTAWTDEMVGKLRTAMAEYETDRWRIIAGKVGNGFSAAACRDKAVDIDPPEVAETTTTPEATPRRDARAAASAALPSLRTTETKSKPVTEHGVNRLEKGCVTPEDTPLNEFFKFDLLAKPDK</sequence>
<feature type="domain" description="Myb-like" evidence="2">
    <location>
        <begin position="231"/>
        <end position="281"/>
    </location>
</feature>
<dbReference type="Proteomes" id="UP001310594">
    <property type="component" value="Unassembled WGS sequence"/>
</dbReference>
<dbReference type="SMART" id="SM00717">
    <property type="entry name" value="SANT"/>
    <property type="match status" value="2"/>
</dbReference>
<dbReference type="CDD" id="cd00167">
    <property type="entry name" value="SANT"/>
    <property type="match status" value="1"/>
</dbReference>
<evidence type="ECO:0000313" key="3">
    <source>
        <dbReference type="EMBL" id="KAK5690214.1"/>
    </source>
</evidence>
<accession>A0AAN7ZKN0</accession>
<dbReference type="AlphaFoldDB" id="A0AAN7ZKN0"/>
<feature type="region of interest" description="Disordered" evidence="1">
    <location>
        <begin position="1"/>
        <end position="184"/>
    </location>
</feature>
<evidence type="ECO:0000259" key="2">
    <source>
        <dbReference type="SMART" id="SM00717"/>
    </source>
</evidence>
<name>A0AAN7ZKN0_9PEZI</name>
<reference evidence="3" key="1">
    <citation type="submission" date="2023-08" db="EMBL/GenBank/DDBJ databases">
        <title>Black Yeasts Isolated from many extreme environments.</title>
        <authorList>
            <person name="Coleine C."/>
            <person name="Stajich J.E."/>
            <person name="Selbmann L."/>
        </authorList>
    </citation>
    <scope>NUCLEOTIDE SEQUENCE</scope>
    <source>
        <strain evidence="3">CCFEE 5810</strain>
    </source>
</reference>
<dbReference type="SUPFAM" id="SSF46689">
    <property type="entry name" value="Homeodomain-like"/>
    <property type="match status" value="1"/>
</dbReference>
<protein>
    <recommendedName>
        <fullName evidence="2">Myb-like domain-containing protein</fullName>
    </recommendedName>
</protein>